<dbReference type="Proteomes" id="UP000013026">
    <property type="component" value="Chromosome"/>
</dbReference>
<dbReference type="InterPro" id="IPR053737">
    <property type="entry name" value="Type_II_TA_Toxin"/>
</dbReference>
<evidence type="ECO:0000313" key="4">
    <source>
        <dbReference type="Proteomes" id="UP000006655"/>
    </source>
</evidence>
<dbReference type="OrthoDB" id="9802752at2"/>
<keyword evidence="4" id="KW-1185">Reference proteome</keyword>
<dbReference type="PANTHER" id="PTHR39426:SF1">
    <property type="entry name" value="HOMOLOGY TO DEATH-ON-CURING PROTEIN OF PHAGE P1"/>
    <property type="match status" value="1"/>
</dbReference>
<dbReference type="InterPro" id="IPR003812">
    <property type="entry name" value="Fido"/>
</dbReference>
<reference evidence="3" key="2">
    <citation type="submission" date="2013-04" db="EMBL/GenBank/DDBJ databases">
        <title>Non-Hybrid, Finished Microbial Genome Assemblies from Long-Read SMRT Sequencing Data.</title>
        <authorList>
            <person name="Klammer A."/>
            <person name="Drake J."/>
            <person name="Heiner C."/>
            <person name="Clum A."/>
            <person name="Copeland A."/>
            <person name="Huddleston J."/>
            <person name="Eichler E."/>
            <person name="Turner S.W."/>
        </authorList>
    </citation>
    <scope>NUCLEOTIDE SEQUENCE</scope>
    <source>
        <strain evidence="3">DSM 1279</strain>
    </source>
</reference>
<feature type="domain" description="Fido" evidence="1">
    <location>
        <begin position="18"/>
        <end position="136"/>
    </location>
</feature>
<evidence type="ECO:0000313" key="3">
    <source>
        <dbReference type="EMBL" id="AGK05445.1"/>
    </source>
</evidence>
<dbReference type="EMBL" id="CP005385">
    <property type="protein sequence ID" value="AGK05445.1"/>
    <property type="molecule type" value="Genomic_DNA"/>
</dbReference>
<dbReference type="NCBIfam" id="TIGR01550">
    <property type="entry name" value="DOC_P1"/>
    <property type="match status" value="1"/>
</dbReference>
<dbReference type="Pfam" id="PF02661">
    <property type="entry name" value="Fic"/>
    <property type="match status" value="1"/>
</dbReference>
<dbReference type="STRING" id="504728.K649_10765"/>
<evidence type="ECO:0000313" key="5">
    <source>
        <dbReference type="Proteomes" id="UP000013026"/>
    </source>
</evidence>
<dbReference type="PATRIC" id="fig|504728.9.peg.2219"/>
<organism evidence="3 5">
    <name type="scientific">Meiothermus ruber (strain ATCC 35948 / DSM 1279 / VKM B-1258 / 21)</name>
    <name type="common">Thermus ruber</name>
    <dbReference type="NCBI Taxonomy" id="504728"/>
    <lineage>
        <taxon>Bacteria</taxon>
        <taxon>Thermotogati</taxon>
        <taxon>Deinococcota</taxon>
        <taxon>Deinococci</taxon>
        <taxon>Thermales</taxon>
        <taxon>Thermaceae</taxon>
        <taxon>Meiothermus</taxon>
    </lineage>
</organism>
<dbReference type="EMBL" id="CP001743">
    <property type="protein sequence ID" value="ADD29104.1"/>
    <property type="molecule type" value="Genomic_DNA"/>
</dbReference>
<protein>
    <submittedName>
        <fullName evidence="3">Death-on-curing family protein</fullName>
    </submittedName>
</protein>
<dbReference type="PROSITE" id="PS51459">
    <property type="entry name" value="FIDO"/>
    <property type="match status" value="1"/>
</dbReference>
<sequence>MALPSASFFYRYKGHRYPTGKLVVTLHHNALVRFGGLEGIRDAAALQSALSAPIASAGGADAYPTFFTKVAALGFRLARNHAFHDANKRTAWLAVETTLHANGYYISRPALEIEDMMVLMAAGYLSLEGFRAFLLMACNQDYTDPHL</sequence>
<dbReference type="RefSeq" id="WP_013014602.1">
    <property type="nucleotide sequence ID" value="NC_013946.1"/>
</dbReference>
<name>D3PLL3_MEIRD</name>
<dbReference type="InterPro" id="IPR006440">
    <property type="entry name" value="Doc"/>
</dbReference>
<dbReference type="KEGG" id="mrb:Mrub_2353"/>
<dbReference type="InterPro" id="IPR036597">
    <property type="entry name" value="Fido-like_dom_sf"/>
</dbReference>
<dbReference type="GO" id="GO:0016301">
    <property type="term" value="F:kinase activity"/>
    <property type="evidence" value="ECO:0007669"/>
    <property type="project" value="InterPro"/>
</dbReference>
<accession>D3PLL3</accession>
<dbReference type="SUPFAM" id="SSF140931">
    <property type="entry name" value="Fic-like"/>
    <property type="match status" value="1"/>
</dbReference>
<reference evidence="3 5" key="3">
    <citation type="submission" date="2013-04" db="EMBL/GenBank/DDBJ databases">
        <authorList>
            <person name="Chin J."/>
            <person name="Alexander D.H."/>
            <person name="Marks P."/>
            <person name="Korlach J."/>
            <person name="Clum A."/>
            <person name="Copeland A."/>
        </authorList>
    </citation>
    <scope>NUCLEOTIDE SEQUENCE [LARGE SCALE GENOMIC DNA]</scope>
    <source>
        <strain evidence="5">ATCC 35948 / DSM 1279 / VKM B-1258 / 21</strain>
        <strain evidence="3">DSM 1279</strain>
    </source>
</reference>
<evidence type="ECO:0000259" key="1">
    <source>
        <dbReference type="PROSITE" id="PS51459"/>
    </source>
</evidence>
<dbReference type="PANTHER" id="PTHR39426">
    <property type="entry name" value="HOMOLOGY TO DEATH-ON-CURING PROTEIN OF PHAGE P1"/>
    <property type="match status" value="1"/>
</dbReference>
<dbReference type="Gene3D" id="1.20.120.1870">
    <property type="entry name" value="Fic/DOC protein, Fido domain"/>
    <property type="match status" value="1"/>
</dbReference>
<proteinExistence type="predicted"/>
<dbReference type="KEGG" id="mre:K649_10765"/>
<reference evidence="2 4" key="1">
    <citation type="journal article" date="2010" name="Stand. Genomic Sci.">
        <title>Complete genome sequence of Meiothermus ruber type strain (21).</title>
        <authorList>
            <person name="Tindall B.J."/>
            <person name="Sikorski J."/>
            <person name="Lucas S."/>
            <person name="Goltsman E."/>
            <person name="Copeland A."/>
            <person name="Glavina Del Rio T."/>
            <person name="Nolan M."/>
            <person name="Tice H."/>
            <person name="Cheng J.F."/>
            <person name="Han C."/>
            <person name="Pitluck S."/>
            <person name="Liolios K."/>
            <person name="Ivanova N."/>
            <person name="Mavromatis K."/>
            <person name="Ovchinnikova G."/>
            <person name="Pati A."/>
            <person name="Fahnrich R."/>
            <person name="Goodwin L."/>
            <person name="Chen A."/>
            <person name="Palaniappan K."/>
            <person name="Land M."/>
            <person name="Hauser L."/>
            <person name="Chang Y.J."/>
            <person name="Jeffries C.D."/>
            <person name="Rohde M."/>
            <person name="Goker M."/>
            <person name="Woyke T."/>
            <person name="Bristow J."/>
            <person name="Eisen J.A."/>
            <person name="Markowitz V."/>
            <person name="Hugenholtz P."/>
            <person name="Kyrpides N.C."/>
            <person name="Klenk H.P."/>
            <person name="Lapidus A."/>
        </authorList>
    </citation>
    <scope>NUCLEOTIDE SEQUENCE [LARGE SCALE GENOMIC DNA]</scope>
    <source>
        <strain evidence="4">ATCC 35948 / DSM 1279 / VKM B-1258 / 21</strain>
        <strain evidence="2">DSM 1279</strain>
    </source>
</reference>
<dbReference type="AlphaFoldDB" id="D3PLL3"/>
<dbReference type="eggNOG" id="COG3654">
    <property type="taxonomic scope" value="Bacteria"/>
</dbReference>
<evidence type="ECO:0000313" key="2">
    <source>
        <dbReference type="EMBL" id="ADD29104.1"/>
    </source>
</evidence>
<dbReference type="Proteomes" id="UP000006655">
    <property type="component" value="Chromosome"/>
</dbReference>
<gene>
    <name evidence="2" type="ordered locus">Mrub_2353</name>
    <name evidence="3" type="ORF">K649_10765</name>
</gene>